<organism evidence="2">
    <name type="scientific">Rhizophora mucronata</name>
    <name type="common">Asiatic mangrove</name>
    <dbReference type="NCBI Taxonomy" id="61149"/>
    <lineage>
        <taxon>Eukaryota</taxon>
        <taxon>Viridiplantae</taxon>
        <taxon>Streptophyta</taxon>
        <taxon>Embryophyta</taxon>
        <taxon>Tracheophyta</taxon>
        <taxon>Spermatophyta</taxon>
        <taxon>Magnoliopsida</taxon>
        <taxon>eudicotyledons</taxon>
        <taxon>Gunneridae</taxon>
        <taxon>Pentapetalae</taxon>
        <taxon>rosids</taxon>
        <taxon>fabids</taxon>
        <taxon>Malpighiales</taxon>
        <taxon>Rhizophoraceae</taxon>
        <taxon>Rhizophora</taxon>
    </lineage>
</organism>
<dbReference type="EMBL" id="GGEC01038250">
    <property type="protein sequence ID" value="MBX18734.1"/>
    <property type="molecule type" value="Transcribed_RNA"/>
</dbReference>
<evidence type="ECO:0000313" key="1">
    <source>
        <dbReference type="EMBL" id="MBX18732.1"/>
    </source>
</evidence>
<dbReference type="EMBL" id="GGEC01038248">
    <property type="protein sequence ID" value="MBX18732.1"/>
    <property type="molecule type" value="Transcribed_RNA"/>
</dbReference>
<accession>A0A2P2LL97</accession>
<reference evidence="2" key="1">
    <citation type="submission" date="2018-02" db="EMBL/GenBank/DDBJ databases">
        <title>Rhizophora mucronata_Transcriptome.</title>
        <authorList>
            <person name="Meera S.P."/>
            <person name="Sreeshan A."/>
            <person name="Augustine A."/>
        </authorList>
    </citation>
    <scope>NUCLEOTIDE SEQUENCE</scope>
    <source>
        <tissue evidence="2">Leaf</tissue>
    </source>
</reference>
<name>A0A2P2LL97_RHIMU</name>
<dbReference type="AlphaFoldDB" id="A0A2P2LL97"/>
<protein>
    <submittedName>
        <fullName evidence="1">Uncharacterized protein MANES_01G047500</fullName>
    </submittedName>
</protein>
<dbReference type="EMBL" id="GGEC01038253">
    <property type="protein sequence ID" value="MBX18737.1"/>
    <property type="molecule type" value="Transcribed_RNA"/>
</dbReference>
<evidence type="ECO:0000313" key="2">
    <source>
        <dbReference type="EMBL" id="MBX18737.1"/>
    </source>
</evidence>
<sequence>MLLVVNFIKNQLQIARVGPVFLALHHEFPLHNQSLVPSGKCSEDLHLLNDLSKMVNNLYLSVDRHCFSKKKLSVLESRIKLWLLGGVLF</sequence>
<proteinExistence type="predicted"/>